<accession>A0A366LNV7</accession>
<dbReference type="AlphaFoldDB" id="A0A366LNV7"/>
<feature type="region of interest" description="Disordered" evidence="1">
    <location>
        <begin position="31"/>
        <end position="55"/>
    </location>
</feature>
<dbReference type="Proteomes" id="UP000253303">
    <property type="component" value="Unassembled WGS sequence"/>
</dbReference>
<proteinExistence type="predicted"/>
<evidence type="ECO:0000313" key="2">
    <source>
        <dbReference type="EMBL" id="RBQ15330.1"/>
    </source>
</evidence>
<dbReference type="EMBL" id="QMEY01000024">
    <property type="protein sequence ID" value="RBQ15330.1"/>
    <property type="molecule type" value="Genomic_DNA"/>
</dbReference>
<keyword evidence="3" id="KW-1185">Reference proteome</keyword>
<dbReference type="RefSeq" id="WP_113985379.1">
    <property type="nucleotide sequence ID" value="NZ_QMEY01000024.1"/>
</dbReference>
<name>A0A366LNV7_9ACTN</name>
<comment type="caution">
    <text evidence="2">The sequence shown here is derived from an EMBL/GenBank/DDBJ whole genome shotgun (WGS) entry which is preliminary data.</text>
</comment>
<protein>
    <submittedName>
        <fullName evidence="2">Uncharacterized protein</fullName>
    </submittedName>
</protein>
<organism evidence="2 3">
    <name type="scientific">Spongiactinospora rosea</name>
    <dbReference type="NCBI Taxonomy" id="2248750"/>
    <lineage>
        <taxon>Bacteria</taxon>
        <taxon>Bacillati</taxon>
        <taxon>Actinomycetota</taxon>
        <taxon>Actinomycetes</taxon>
        <taxon>Streptosporangiales</taxon>
        <taxon>Streptosporangiaceae</taxon>
        <taxon>Spongiactinospora</taxon>
    </lineage>
</organism>
<sequence>MTRDDDEDSGTITLAEWAKEVGRTPEHIAIRWRPTPGFPRPAGRRRRLGARGPGEPVYDRDALETWLAAWEEARARPRRRYEVPGDPDEMRTLNAIARLLGVAGKTLSQYRQTFDAHAEHRDHGARTLYRTGDVVNLLNDRPGAGVASATERDARRGRDLTDQEAARLQAAATPGEWAAIARDLLADGASRPSIGRAVGLTGNAVEQRLRDHDHM</sequence>
<evidence type="ECO:0000256" key="1">
    <source>
        <dbReference type="SAM" id="MobiDB-lite"/>
    </source>
</evidence>
<evidence type="ECO:0000313" key="3">
    <source>
        <dbReference type="Proteomes" id="UP000253303"/>
    </source>
</evidence>
<reference evidence="2 3" key="1">
    <citation type="submission" date="2018-06" db="EMBL/GenBank/DDBJ databases">
        <title>Sphaerisporangium craniellae sp. nov., isolated from a marine sponge in the South China Sea.</title>
        <authorList>
            <person name="Li L."/>
        </authorList>
    </citation>
    <scope>NUCLEOTIDE SEQUENCE [LARGE SCALE GENOMIC DNA]</scope>
    <source>
        <strain evidence="2 3">LHW63015</strain>
    </source>
</reference>
<gene>
    <name evidence="2" type="ORF">DP939_36430</name>
</gene>
<dbReference type="OrthoDB" id="3537768at2"/>